<dbReference type="PANTHER" id="PTHR22602:SF0">
    <property type="entry name" value="TRANSFERASE CAF17, MITOCHONDRIAL-RELATED"/>
    <property type="match status" value="1"/>
</dbReference>
<dbReference type="SUPFAM" id="SSF103025">
    <property type="entry name" value="Folate-binding domain"/>
    <property type="match status" value="1"/>
</dbReference>
<dbReference type="NCBIfam" id="TIGR03317">
    <property type="entry name" value="ygfZ_signature"/>
    <property type="match status" value="1"/>
</dbReference>
<dbReference type="Proteomes" id="UP000636709">
    <property type="component" value="Unassembled WGS sequence"/>
</dbReference>
<gene>
    <name evidence="6" type="ORF">HU200_015114</name>
</gene>
<proteinExistence type="predicted"/>
<feature type="region of interest" description="Disordered" evidence="4">
    <location>
        <begin position="120"/>
        <end position="142"/>
    </location>
</feature>
<accession>A0A835KJF1</accession>
<reference evidence="6" key="1">
    <citation type="submission" date="2020-07" db="EMBL/GenBank/DDBJ databases">
        <title>Genome sequence and genetic diversity analysis of an under-domesticated orphan crop, white fonio (Digitaria exilis).</title>
        <authorList>
            <person name="Bennetzen J.L."/>
            <person name="Chen S."/>
            <person name="Ma X."/>
            <person name="Wang X."/>
            <person name="Yssel A.E.J."/>
            <person name="Chaluvadi S.R."/>
            <person name="Johnson M."/>
            <person name="Gangashetty P."/>
            <person name="Hamidou F."/>
            <person name="Sanogo M.D."/>
            <person name="Zwaenepoel A."/>
            <person name="Wallace J."/>
            <person name="Van De Peer Y."/>
            <person name="Van Deynze A."/>
        </authorList>
    </citation>
    <scope>NUCLEOTIDE SEQUENCE</scope>
    <source>
        <tissue evidence="6">Leaves</tissue>
    </source>
</reference>
<dbReference type="EMBL" id="JACEFO010001603">
    <property type="protein sequence ID" value="KAF8732776.1"/>
    <property type="molecule type" value="Genomic_DNA"/>
</dbReference>
<keyword evidence="3" id="KW-0496">Mitochondrion</keyword>
<dbReference type="AlphaFoldDB" id="A0A835KJF1"/>
<dbReference type="Pfam" id="PF25455">
    <property type="entry name" value="Beta-barrel_CAF17_C"/>
    <property type="match status" value="1"/>
</dbReference>
<evidence type="ECO:0000259" key="5">
    <source>
        <dbReference type="Pfam" id="PF25455"/>
    </source>
</evidence>
<dbReference type="OrthoDB" id="191995at2759"/>
<keyword evidence="7" id="KW-1185">Reference proteome</keyword>
<comment type="caution">
    <text evidence="6">The sequence shown here is derived from an EMBL/GenBank/DDBJ whole genome shotgun (WGS) entry which is preliminary data.</text>
</comment>
<dbReference type="GO" id="GO:0016226">
    <property type="term" value="P:iron-sulfur cluster assembly"/>
    <property type="evidence" value="ECO:0007669"/>
    <property type="project" value="TreeGrafter"/>
</dbReference>
<name>A0A835KJF1_9POAL</name>
<evidence type="ECO:0000256" key="2">
    <source>
        <dbReference type="ARBA" id="ARBA00022946"/>
    </source>
</evidence>
<comment type="subcellular location">
    <subcellularLocation>
        <location evidence="1">Mitochondrion</location>
    </subcellularLocation>
</comment>
<protein>
    <recommendedName>
        <fullName evidence="5">CAF17 C-terminal domain-containing protein</fullName>
    </recommendedName>
</protein>
<dbReference type="FunFam" id="3.30.1360.120:FF:000024">
    <property type="entry name" value="Putative transferase, mitochondrial"/>
    <property type="match status" value="1"/>
</dbReference>
<dbReference type="PANTHER" id="PTHR22602">
    <property type="entry name" value="TRANSFERASE CAF17, MITOCHONDRIAL-RELATED"/>
    <property type="match status" value="1"/>
</dbReference>
<feature type="domain" description="CAF17 C-terminal" evidence="5">
    <location>
        <begin position="318"/>
        <end position="399"/>
    </location>
</feature>
<evidence type="ECO:0000313" key="7">
    <source>
        <dbReference type="Proteomes" id="UP000636709"/>
    </source>
</evidence>
<dbReference type="InterPro" id="IPR027266">
    <property type="entry name" value="TrmE/GcvT-like"/>
</dbReference>
<dbReference type="InterPro" id="IPR045179">
    <property type="entry name" value="YgfZ/GcvT"/>
</dbReference>
<dbReference type="Gene3D" id="3.30.1360.120">
    <property type="entry name" value="Probable tRNA modification gtpase trme, domain 1"/>
    <property type="match status" value="1"/>
</dbReference>
<dbReference type="InterPro" id="IPR057460">
    <property type="entry name" value="CAF17_C"/>
</dbReference>
<keyword evidence="2" id="KW-0809">Transit peptide</keyword>
<evidence type="ECO:0000313" key="6">
    <source>
        <dbReference type="EMBL" id="KAF8732776.1"/>
    </source>
</evidence>
<sequence length="413" mass="44949">MPPLSRRLAAGLLHLRPRGGGGGGSGSRGLHTGPDVLACRLGSRAVVRFAGPEAVSFLHSLLTNDLLSAFAAAGASAPQRYAPTPNAPARGPAAPAYAALLTPQGRFLYDLFLYRPPPPSQMLDRTGSAPETGERPGEGEPKEVLADVDAAEVDELIACFRRYQLRSKVEIDNVSENFTCWQRFGHNVVHTEPSTQEPEAQSIGWGQGVDHAGESAAQGNGHGWQWLKDPRLDYLGYRGIFPADTIPPLVESDKEADERHYQLWRIENGIAEGSTEIPKGEAIPLEYNLAGLNAISFDKGCYIGQELIARTHHRGVIRKRLMPMKFVDEKGQELEQVVAPGSEVVDEASGKKIGTVNTALGSRGMGLLRLEEALKQGSSLRIGDNRDVRVQAIKPEWWRAEWTQMLDQQSAVA</sequence>
<evidence type="ECO:0000256" key="4">
    <source>
        <dbReference type="SAM" id="MobiDB-lite"/>
    </source>
</evidence>
<feature type="compositionally biased region" description="Basic and acidic residues" evidence="4">
    <location>
        <begin position="132"/>
        <end position="142"/>
    </location>
</feature>
<evidence type="ECO:0000256" key="3">
    <source>
        <dbReference type="ARBA" id="ARBA00023128"/>
    </source>
</evidence>
<evidence type="ECO:0000256" key="1">
    <source>
        <dbReference type="ARBA" id="ARBA00004173"/>
    </source>
</evidence>
<organism evidence="6 7">
    <name type="scientific">Digitaria exilis</name>
    <dbReference type="NCBI Taxonomy" id="1010633"/>
    <lineage>
        <taxon>Eukaryota</taxon>
        <taxon>Viridiplantae</taxon>
        <taxon>Streptophyta</taxon>
        <taxon>Embryophyta</taxon>
        <taxon>Tracheophyta</taxon>
        <taxon>Spermatophyta</taxon>
        <taxon>Magnoliopsida</taxon>
        <taxon>Liliopsida</taxon>
        <taxon>Poales</taxon>
        <taxon>Poaceae</taxon>
        <taxon>PACMAD clade</taxon>
        <taxon>Panicoideae</taxon>
        <taxon>Panicodae</taxon>
        <taxon>Paniceae</taxon>
        <taxon>Anthephorinae</taxon>
        <taxon>Digitaria</taxon>
    </lineage>
</organism>
<dbReference type="InterPro" id="IPR017703">
    <property type="entry name" value="YgfZ/GCV_T_CS"/>
</dbReference>
<dbReference type="GO" id="GO:0005759">
    <property type="term" value="C:mitochondrial matrix"/>
    <property type="evidence" value="ECO:0007669"/>
    <property type="project" value="TreeGrafter"/>
</dbReference>